<dbReference type="SUPFAM" id="SSF50249">
    <property type="entry name" value="Nucleic acid-binding proteins"/>
    <property type="match status" value="1"/>
</dbReference>
<dbReference type="OrthoDB" id="9805455at2"/>
<sequence length="210" mass="22972">MMWLAFYNENVGDVLLLTRGGGVPDDFIETESQGNVTLIKDRRSSEVVSANIFNMKDAIKPANNGNITLTEADLEWVNEQIQAVGFDLTIDVDNTPKFVVGYVEEVEAHEDSDHLSITQTDIGDEVVQIVCGASNIDEDQYVIVAKPGAVMPNGAIIWPGELRGEASNGMICSTSELGLSDIDDMPGIWELEDEFEPGTPLEEVVSFYRG</sequence>
<dbReference type="EMBL" id="CP023434">
    <property type="protein sequence ID" value="AXY25114.1"/>
    <property type="molecule type" value="Genomic_DNA"/>
</dbReference>
<keyword evidence="1 3" id="KW-0820">tRNA-binding</keyword>
<dbReference type="Proteomes" id="UP000263232">
    <property type="component" value="Chromosome"/>
</dbReference>
<dbReference type="Pfam" id="PF14794">
    <property type="entry name" value="DUF4479"/>
    <property type="match status" value="1"/>
</dbReference>
<dbReference type="NCBIfam" id="NF045760">
    <property type="entry name" value="YtpR"/>
    <property type="match status" value="1"/>
</dbReference>
<evidence type="ECO:0000256" key="1">
    <source>
        <dbReference type="ARBA" id="ARBA00022555"/>
    </source>
</evidence>
<dbReference type="GO" id="GO:0000049">
    <property type="term" value="F:tRNA binding"/>
    <property type="evidence" value="ECO:0007669"/>
    <property type="project" value="UniProtKB-UniRule"/>
</dbReference>
<dbReference type="PROSITE" id="PS50886">
    <property type="entry name" value="TRBD"/>
    <property type="match status" value="1"/>
</dbReference>
<name>A0A347WJ57_9LACT</name>
<reference evidence="5 6" key="1">
    <citation type="submission" date="2017-09" db="EMBL/GenBank/DDBJ databases">
        <title>Complete genome sequence of Oxytococcus suis strain ZY16052.</title>
        <authorList>
            <person name="Li F."/>
        </authorList>
    </citation>
    <scope>NUCLEOTIDE SEQUENCE [LARGE SCALE GENOMIC DNA]</scope>
    <source>
        <strain evidence="5 6">ZY16052</strain>
    </source>
</reference>
<dbReference type="Gene3D" id="3.30.1940.10">
    <property type="entry name" value="YtpR-like"/>
    <property type="match status" value="1"/>
</dbReference>
<evidence type="ECO:0000313" key="5">
    <source>
        <dbReference type="EMBL" id="AXY25114.1"/>
    </source>
</evidence>
<dbReference type="Gene3D" id="2.40.50.140">
    <property type="entry name" value="Nucleic acid-binding proteins"/>
    <property type="match status" value="1"/>
</dbReference>
<gene>
    <name evidence="5" type="ORF">CL176_03200</name>
</gene>
<dbReference type="KEGG" id="abae:CL176_03200"/>
<dbReference type="AlphaFoldDB" id="A0A347WJ57"/>
<keyword evidence="6" id="KW-1185">Reference proteome</keyword>
<dbReference type="InterPro" id="IPR027855">
    <property type="entry name" value="DUF4479"/>
</dbReference>
<dbReference type="InterPro" id="IPR037154">
    <property type="entry name" value="YtpR-like_sf"/>
</dbReference>
<evidence type="ECO:0000256" key="3">
    <source>
        <dbReference type="PROSITE-ProRule" id="PRU00209"/>
    </source>
</evidence>
<proteinExistence type="predicted"/>
<accession>A0A347WJ57</accession>
<dbReference type="CDD" id="cd02796">
    <property type="entry name" value="tRNA_bind_bactPheRS"/>
    <property type="match status" value="1"/>
</dbReference>
<evidence type="ECO:0000259" key="4">
    <source>
        <dbReference type="PROSITE" id="PS50886"/>
    </source>
</evidence>
<evidence type="ECO:0000256" key="2">
    <source>
        <dbReference type="ARBA" id="ARBA00022884"/>
    </source>
</evidence>
<dbReference type="Pfam" id="PF01588">
    <property type="entry name" value="tRNA_bind"/>
    <property type="match status" value="1"/>
</dbReference>
<evidence type="ECO:0000313" key="6">
    <source>
        <dbReference type="Proteomes" id="UP000263232"/>
    </source>
</evidence>
<protein>
    <submittedName>
        <fullName evidence="5">tRNA-binding protein</fullName>
    </submittedName>
</protein>
<feature type="domain" description="TRNA-binding" evidence="4">
    <location>
        <begin position="92"/>
        <end position="202"/>
    </location>
</feature>
<dbReference type="InterPro" id="IPR012340">
    <property type="entry name" value="NA-bd_OB-fold"/>
</dbReference>
<organism evidence="5 6">
    <name type="scientific">Suicoccus acidiformans</name>
    <dbReference type="NCBI Taxonomy" id="2036206"/>
    <lineage>
        <taxon>Bacteria</taxon>
        <taxon>Bacillati</taxon>
        <taxon>Bacillota</taxon>
        <taxon>Bacilli</taxon>
        <taxon>Lactobacillales</taxon>
        <taxon>Aerococcaceae</taxon>
        <taxon>Suicoccus</taxon>
    </lineage>
</organism>
<dbReference type="InterPro" id="IPR002547">
    <property type="entry name" value="tRNA-bd_dom"/>
</dbReference>
<dbReference type="InterPro" id="IPR033714">
    <property type="entry name" value="tRNA_bind_bactPheRS"/>
</dbReference>
<keyword evidence="2 3" id="KW-0694">RNA-binding</keyword>